<keyword evidence="3" id="KW-1185">Reference proteome</keyword>
<organism evidence="2 3">
    <name type="scientific">Salinicoccus sediminis</name>
    <dbReference type="NCBI Taxonomy" id="1432562"/>
    <lineage>
        <taxon>Bacteria</taxon>
        <taxon>Bacillati</taxon>
        <taxon>Bacillota</taxon>
        <taxon>Bacilli</taxon>
        <taxon>Bacillales</taxon>
        <taxon>Staphylococcaceae</taxon>
        <taxon>Salinicoccus</taxon>
    </lineage>
</organism>
<dbReference type="STRING" id="1432562.WN59_01460"/>
<dbReference type="InterPro" id="IPR016977">
    <property type="entry name" value="ComGF"/>
</dbReference>
<dbReference type="Proteomes" id="UP000034287">
    <property type="component" value="Unassembled WGS sequence"/>
</dbReference>
<comment type="caution">
    <text evidence="2">The sequence shown here is derived from an EMBL/GenBank/DDBJ whole genome shotgun (WGS) entry which is preliminary data.</text>
</comment>
<feature type="chain" id="PRO_5038346755" description="Competence protein ComGF" evidence="1">
    <location>
        <begin position="26"/>
        <end position="127"/>
    </location>
</feature>
<evidence type="ECO:0000256" key="1">
    <source>
        <dbReference type="SAM" id="SignalP"/>
    </source>
</evidence>
<dbReference type="EMBL" id="LAYZ01000001">
    <property type="protein sequence ID" value="KKK35527.1"/>
    <property type="molecule type" value="Genomic_DNA"/>
</dbReference>
<proteinExistence type="predicted"/>
<evidence type="ECO:0000313" key="3">
    <source>
        <dbReference type="Proteomes" id="UP000034287"/>
    </source>
</evidence>
<reference evidence="2 3" key="1">
    <citation type="submission" date="2015-04" db="EMBL/GenBank/DDBJ databases">
        <title>Taxonomic description and genome sequence of Salinicoccus sediminis sp. nov., a novel hyper halotolerant bacterium isolated from marine sediment.</title>
        <authorList>
            <person name="Mathan Kumar R."/>
            <person name="Kaur G."/>
            <person name="Kumar N."/>
            <person name="Kumar A."/>
            <person name="Singh N.K."/>
            <person name="Kaur N."/>
            <person name="Mayilraj S."/>
        </authorList>
    </citation>
    <scope>NUCLEOTIDE SEQUENCE [LARGE SCALE GENOMIC DNA]</scope>
    <source>
        <strain evidence="2 3">SV-16</strain>
    </source>
</reference>
<feature type="signal peptide" evidence="1">
    <location>
        <begin position="1"/>
        <end position="25"/>
    </location>
</feature>
<dbReference type="PATRIC" id="fig|1432562.3.peg.302"/>
<keyword evidence="1" id="KW-0732">Signal</keyword>
<name>A0A0M2SRC6_9STAP</name>
<gene>
    <name evidence="2" type="ORF">WN59_01460</name>
</gene>
<evidence type="ECO:0008006" key="4">
    <source>
        <dbReference type="Google" id="ProtNLM"/>
    </source>
</evidence>
<dbReference type="AlphaFoldDB" id="A0A0M2SRC6"/>
<sequence>MEALAALSVAAVIMAAMPAAISYFASMSDYGHDFEADFFVLDITDVYKESEKITVSSAGTSVSFDDGKKVISYRRAGDRIIRSVDGSGFVTVMFGVKKFDIRDEGTHARLDIESENGEFNETFAFKK</sequence>
<protein>
    <recommendedName>
        <fullName evidence="4">Competence protein ComGF</fullName>
    </recommendedName>
</protein>
<accession>A0A0M2SRC6</accession>
<dbReference type="Pfam" id="PF15980">
    <property type="entry name" value="ComGF"/>
    <property type="match status" value="1"/>
</dbReference>
<evidence type="ECO:0000313" key="2">
    <source>
        <dbReference type="EMBL" id="KKK35527.1"/>
    </source>
</evidence>
<dbReference type="OrthoDB" id="2389669at2"/>